<evidence type="ECO:0000313" key="2">
    <source>
        <dbReference type="EMBL" id="SVA29676.1"/>
    </source>
</evidence>
<name>A0A381UND3_9ZZZZ</name>
<dbReference type="AlphaFoldDB" id="A0A381UND3"/>
<reference evidence="2" key="1">
    <citation type="submission" date="2018-05" db="EMBL/GenBank/DDBJ databases">
        <authorList>
            <person name="Lanie J.A."/>
            <person name="Ng W.-L."/>
            <person name="Kazmierczak K.M."/>
            <person name="Andrzejewski T.M."/>
            <person name="Davidsen T.M."/>
            <person name="Wayne K.J."/>
            <person name="Tettelin H."/>
            <person name="Glass J.I."/>
            <person name="Rusch D."/>
            <person name="Podicherti R."/>
            <person name="Tsui H.-C.T."/>
            <person name="Winkler M.E."/>
        </authorList>
    </citation>
    <scope>NUCLEOTIDE SEQUENCE</scope>
</reference>
<evidence type="ECO:0000259" key="1">
    <source>
        <dbReference type="PROSITE" id="PS51724"/>
    </source>
</evidence>
<dbReference type="InterPro" id="IPR036680">
    <property type="entry name" value="SPOR-like_sf"/>
</dbReference>
<dbReference type="Pfam" id="PF05036">
    <property type="entry name" value="SPOR"/>
    <property type="match status" value="1"/>
</dbReference>
<sequence>MNSVRDPVPKTPKILDKIFGTSQFGLLDSLKNIRITTQEGYRLQIFESSSVEETNRTLRKFERSLKDSVYMVFEAPLYKLRLGNFVTKKEAEKQKENLNKKGYKNIWIVRSRIEQSSKNSE</sequence>
<proteinExistence type="predicted"/>
<dbReference type="Gene3D" id="3.30.70.1070">
    <property type="entry name" value="Sporulation related repeat"/>
    <property type="match status" value="1"/>
</dbReference>
<accession>A0A381UND3</accession>
<organism evidence="2">
    <name type="scientific">marine metagenome</name>
    <dbReference type="NCBI Taxonomy" id="408172"/>
    <lineage>
        <taxon>unclassified sequences</taxon>
        <taxon>metagenomes</taxon>
        <taxon>ecological metagenomes</taxon>
    </lineage>
</organism>
<dbReference type="EMBL" id="UINC01006795">
    <property type="protein sequence ID" value="SVA29676.1"/>
    <property type="molecule type" value="Genomic_DNA"/>
</dbReference>
<dbReference type="InterPro" id="IPR007730">
    <property type="entry name" value="SPOR-like_dom"/>
</dbReference>
<feature type="domain" description="SPOR" evidence="1">
    <location>
        <begin position="35"/>
        <end position="111"/>
    </location>
</feature>
<dbReference type="GO" id="GO:0042834">
    <property type="term" value="F:peptidoglycan binding"/>
    <property type="evidence" value="ECO:0007669"/>
    <property type="project" value="InterPro"/>
</dbReference>
<dbReference type="SUPFAM" id="SSF110997">
    <property type="entry name" value="Sporulation related repeat"/>
    <property type="match status" value="1"/>
</dbReference>
<protein>
    <recommendedName>
        <fullName evidence="1">SPOR domain-containing protein</fullName>
    </recommendedName>
</protein>
<dbReference type="PROSITE" id="PS51724">
    <property type="entry name" value="SPOR"/>
    <property type="match status" value="1"/>
</dbReference>
<gene>
    <name evidence="2" type="ORF">METZ01_LOCUS82530</name>
</gene>